<dbReference type="InterPro" id="IPR001680">
    <property type="entry name" value="WD40_rpt"/>
</dbReference>
<sequence>MTETRTSEVDNTQVMAEAIVERRYLSSGANRYPGTADWSKDGLVAFGSDSNVCLWDPRDPRGISQILSGHTAHVRTVTFLPRHDGDKTLYLATGGDDKQLRLWAIDANSGTASCIQSVQEHTDPINRIAALSYPASGNSRRRILVTGAADATVKVWAFDGAQLILIQTLKTARKFMPLAVALYAFEDGGLLLAVAGTTNTIHIFTAAPVDDTISPEFNPQTTLPGHENWIGSLDFIREKSEPDSDVLLASASQDKYIRLWRIHKGTALSALNASGLALTTDALTLTNKIHKITAGATKYCIMFEALLLGHEDWIYTARWNRAADGRLQLLSASADNSLAVWESDPGSGIWITVARLGEISREKGATTATGSIGGFWTGLWSPEGTTVITLGRTGSWRRWDYDASEDMWKQAFAVSGHTRAVTGVSWSPDGAYLLSTSSDQTTRLHAPWLTGPSSSAGSAPSWHEMSRPQIHGYDLNCISTLGPTSFVSGADEKLMRVFSEPRAVARLLNRLAGTTPIDQDSSSTNLAPDAADMPVLGLSNKAITDIATAPLPDAPTDGPATEQPDLAPEQDIARKVSALDALTHPPLEESLSRHTLWPETEKLYGHGYELSCLSTTRDGSLIASACRASSLNHAVVRVFETARWTELHPPLQAHSLTVTRLRFSEDDGLLLSVGRDRGWVVWRRRQDGEGEKKNPFELAQANAKGHSRMVLDCAWAPVVRVEASGEVVRVFATAGRDKTVKVWVRKGDGEGTQFELGPVVTEEHAVTAVDFAPEVTADGRLLLAVGTEAGRLAVLAMRVAADGEGVKVEVVETLQVPATLCLPKAVLQLAWRPRRDATGERELAIAGEDGSLRIYAFPGL</sequence>
<dbReference type="InterPro" id="IPR037289">
    <property type="entry name" value="Elp2"/>
</dbReference>
<name>A0ABR3V2R6_HUMIN</name>
<feature type="repeat" description="WD" evidence="11">
    <location>
        <begin position="651"/>
        <end position="682"/>
    </location>
</feature>
<evidence type="ECO:0000256" key="6">
    <source>
        <dbReference type="ARBA" id="ARBA00022490"/>
    </source>
</evidence>
<dbReference type="PANTHER" id="PTHR44111">
    <property type="entry name" value="ELONGATOR COMPLEX PROTEIN 2"/>
    <property type="match status" value="1"/>
</dbReference>
<accession>A0ABR3V2R6</accession>
<keyword evidence="9" id="KW-0677">Repeat</keyword>
<dbReference type="PROSITE" id="PS50082">
    <property type="entry name" value="WD_REPEATS_2"/>
    <property type="match status" value="5"/>
</dbReference>
<keyword evidence="10" id="KW-0539">Nucleus</keyword>
<keyword evidence="8" id="KW-0819">tRNA processing</keyword>
<evidence type="ECO:0000313" key="12">
    <source>
        <dbReference type="EMBL" id="KAL1836068.1"/>
    </source>
</evidence>
<protein>
    <recommendedName>
        <fullName evidence="5">Elongator complex protein 2</fullName>
    </recommendedName>
</protein>
<evidence type="ECO:0000256" key="1">
    <source>
        <dbReference type="ARBA" id="ARBA00004123"/>
    </source>
</evidence>
<dbReference type="PANTHER" id="PTHR44111:SF1">
    <property type="entry name" value="ELONGATOR COMPLEX PROTEIN 2"/>
    <property type="match status" value="1"/>
</dbReference>
<evidence type="ECO:0000256" key="11">
    <source>
        <dbReference type="PROSITE-ProRule" id="PRU00221"/>
    </source>
</evidence>
<dbReference type="Pfam" id="PF00400">
    <property type="entry name" value="WD40"/>
    <property type="match status" value="6"/>
</dbReference>
<comment type="similarity">
    <text evidence="4">Belongs to the WD repeat ELP2 family.</text>
</comment>
<dbReference type="Gene3D" id="2.130.10.10">
    <property type="entry name" value="YVTN repeat-like/Quinoprotein amine dehydrogenase"/>
    <property type="match status" value="4"/>
</dbReference>
<gene>
    <name evidence="12" type="ORF">VTJ49DRAFT_5619</name>
</gene>
<dbReference type="PROSITE" id="PS50294">
    <property type="entry name" value="WD_REPEATS_REGION"/>
    <property type="match status" value="2"/>
</dbReference>
<keyword evidence="6" id="KW-0963">Cytoplasm</keyword>
<dbReference type="InterPro" id="IPR036322">
    <property type="entry name" value="WD40_repeat_dom_sf"/>
</dbReference>
<evidence type="ECO:0000256" key="7">
    <source>
        <dbReference type="ARBA" id="ARBA00022574"/>
    </source>
</evidence>
<organism evidence="12 13">
    <name type="scientific">Humicola insolens</name>
    <name type="common">Soft-rot fungus</name>
    <dbReference type="NCBI Taxonomy" id="85995"/>
    <lineage>
        <taxon>Eukaryota</taxon>
        <taxon>Fungi</taxon>
        <taxon>Dikarya</taxon>
        <taxon>Ascomycota</taxon>
        <taxon>Pezizomycotina</taxon>
        <taxon>Sordariomycetes</taxon>
        <taxon>Sordariomycetidae</taxon>
        <taxon>Sordariales</taxon>
        <taxon>Chaetomiaceae</taxon>
        <taxon>Mycothermus</taxon>
    </lineage>
</organism>
<dbReference type="SUPFAM" id="SSF50978">
    <property type="entry name" value="WD40 repeat-like"/>
    <property type="match status" value="3"/>
</dbReference>
<evidence type="ECO:0000256" key="2">
    <source>
        <dbReference type="ARBA" id="ARBA00004496"/>
    </source>
</evidence>
<evidence type="ECO:0000256" key="8">
    <source>
        <dbReference type="ARBA" id="ARBA00022694"/>
    </source>
</evidence>
<proteinExistence type="inferred from homology"/>
<dbReference type="Proteomes" id="UP001583172">
    <property type="component" value="Unassembled WGS sequence"/>
</dbReference>
<feature type="repeat" description="WD" evidence="11">
    <location>
        <begin position="223"/>
        <end position="270"/>
    </location>
</feature>
<evidence type="ECO:0000256" key="9">
    <source>
        <dbReference type="ARBA" id="ARBA00022737"/>
    </source>
</evidence>
<keyword evidence="7 11" id="KW-0853">WD repeat</keyword>
<comment type="caution">
    <text evidence="12">The sequence shown here is derived from an EMBL/GenBank/DDBJ whole genome shotgun (WGS) entry which is preliminary data.</text>
</comment>
<dbReference type="InterPro" id="IPR015943">
    <property type="entry name" value="WD40/YVTN_repeat-like_dom_sf"/>
</dbReference>
<feature type="repeat" description="WD" evidence="11">
    <location>
        <begin position="67"/>
        <end position="113"/>
    </location>
</feature>
<evidence type="ECO:0000313" key="13">
    <source>
        <dbReference type="Proteomes" id="UP001583172"/>
    </source>
</evidence>
<dbReference type="EMBL" id="JAZGSY010000471">
    <property type="protein sequence ID" value="KAL1836068.1"/>
    <property type="molecule type" value="Genomic_DNA"/>
</dbReference>
<keyword evidence="13" id="KW-1185">Reference proteome</keyword>
<feature type="repeat" description="WD" evidence="11">
    <location>
        <begin position="307"/>
        <end position="342"/>
    </location>
</feature>
<evidence type="ECO:0000256" key="10">
    <source>
        <dbReference type="ARBA" id="ARBA00023242"/>
    </source>
</evidence>
<reference evidence="12 13" key="1">
    <citation type="journal article" date="2024" name="Commun. Biol.">
        <title>Comparative genomic analysis of thermophilic fungi reveals convergent evolutionary adaptations and gene losses.</title>
        <authorList>
            <person name="Steindorff A.S."/>
            <person name="Aguilar-Pontes M.V."/>
            <person name="Robinson A.J."/>
            <person name="Andreopoulos B."/>
            <person name="LaButti K."/>
            <person name="Kuo A."/>
            <person name="Mondo S."/>
            <person name="Riley R."/>
            <person name="Otillar R."/>
            <person name="Haridas S."/>
            <person name="Lipzen A."/>
            <person name="Grimwood J."/>
            <person name="Schmutz J."/>
            <person name="Clum A."/>
            <person name="Reid I.D."/>
            <person name="Moisan M.C."/>
            <person name="Butler G."/>
            <person name="Nguyen T.T.M."/>
            <person name="Dewar K."/>
            <person name="Conant G."/>
            <person name="Drula E."/>
            <person name="Henrissat B."/>
            <person name="Hansel C."/>
            <person name="Singer S."/>
            <person name="Hutchinson M.I."/>
            <person name="de Vries R.P."/>
            <person name="Natvig D.O."/>
            <person name="Powell A.J."/>
            <person name="Tsang A."/>
            <person name="Grigoriev I.V."/>
        </authorList>
    </citation>
    <scope>NUCLEOTIDE SEQUENCE [LARGE SCALE GENOMIC DNA]</scope>
    <source>
        <strain evidence="12 13">CBS 620.91</strain>
    </source>
</reference>
<feature type="repeat" description="WD" evidence="11">
    <location>
        <begin position="414"/>
        <end position="444"/>
    </location>
</feature>
<evidence type="ECO:0000256" key="4">
    <source>
        <dbReference type="ARBA" id="ARBA00005881"/>
    </source>
</evidence>
<dbReference type="SMART" id="SM00320">
    <property type="entry name" value="WD40"/>
    <property type="match status" value="11"/>
</dbReference>
<comment type="subcellular location">
    <subcellularLocation>
        <location evidence="2">Cytoplasm</location>
    </subcellularLocation>
    <subcellularLocation>
        <location evidence="1">Nucleus</location>
    </subcellularLocation>
</comment>
<comment type="pathway">
    <text evidence="3">tRNA modification; 5-methoxycarbonylmethyl-2-thiouridine-tRNA biosynthesis.</text>
</comment>
<evidence type="ECO:0000256" key="5">
    <source>
        <dbReference type="ARBA" id="ARBA00020267"/>
    </source>
</evidence>
<evidence type="ECO:0000256" key="3">
    <source>
        <dbReference type="ARBA" id="ARBA00005043"/>
    </source>
</evidence>